<name>A0A1H0IC05_9ACTN</name>
<dbReference type="STRING" id="1090615.SAMN04515671_0447"/>
<dbReference type="CDD" id="cd02440">
    <property type="entry name" value="AdoMet_MTases"/>
    <property type="match status" value="1"/>
</dbReference>
<dbReference type="Pfam" id="PF13649">
    <property type="entry name" value="Methyltransf_25"/>
    <property type="match status" value="1"/>
</dbReference>
<sequence>MPDEHPPPATDTEAPATLWEQQVVGERWTFYAERFDKLFAEGSDVEGEARFVDAMLPRGAAVLDAGCGTGRIANALHRMGHHSVGVDKDAGLIAIAQQRYPGVPYLACDLYQLRPDQLAAVGAPTQFDVIVLPGNVMVYMAPGSQRRVLAGLATILKPAGRLVAGFATDRDYRPSDFRADAAAIGLSVELRFSTWQMDPLDDGSGWAVIVLRAPGASAAAGRDANWAPASAWAQGAGAPPPSP</sequence>
<dbReference type="PANTHER" id="PTHR42912:SF80">
    <property type="entry name" value="METHYLTRANSFERASE DOMAIN-CONTAINING PROTEIN"/>
    <property type="match status" value="1"/>
</dbReference>
<reference evidence="2 3" key="1">
    <citation type="submission" date="2016-10" db="EMBL/GenBank/DDBJ databases">
        <authorList>
            <person name="de Groot N.N."/>
        </authorList>
    </citation>
    <scope>NUCLEOTIDE SEQUENCE [LARGE SCALE GENOMIC DNA]</scope>
    <source>
        <strain evidence="3">P4-7,KCTC 19426,CECT 7604</strain>
    </source>
</reference>
<evidence type="ECO:0000259" key="1">
    <source>
        <dbReference type="Pfam" id="PF13649"/>
    </source>
</evidence>
<proteinExistence type="predicted"/>
<evidence type="ECO:0000313" key="2">
    <source>
        <dbReference type="EMBL" id="SDO28938.1"/>
    </source>
</evidence>
<dbReference type="Proteomes" id="UP000198741">
    <property type="component" value="Chromosome I"/>
</dbReference>
<gene>
    <name evidence="2" type="ORF">SAMN04515671_0447</name>
</gene>
<dbReference type="InterPro" id="IPR050508">
    <property type="entry name" value="Methyltransf_Superfamily"/>
</dbReference>
<dbReference type="SUPFAM" id="SSF53335">
    <property type="entry name" value="S-adenosyl-L-methionine-dependent methyltransferases"/>
    <property type="match status" value="1"/>
</dbReference>
<dbReference type="GO" id="GO:0008168">
    <property type="term" value="F:methyltransferase activity"/>
    <property type="evidence" value="ECO:0007669"/>
    <property type="project" value="UniProtKB-KW"/>
</dbReference>
<dbReference type="RefSeq" id="WP_090474369.1">
    <property type="nucleotide sequence ID" value="NZ_LT629710.1"/>
</dbReference>
<accession>A0A1H0IC05</accession>
<keyword evidence="2" id="KW-0489">Methyltransferase</keyword>
<dbReference type="GO" id="GO:0032259">
    <property type="term" value="P:methylation"/>
    <property type="evidence" value="ECO:0007669"/>
    <property type="project" value="UniProtKB-KW"/>
</dbReference>
<keyword evidence="3" id="KW-1185">Reference proteome</keyword>
<feature type="domain" description="Methyltransferase" evidence="1">
    <location>
        <begin position="62"/>
        <end position="160"/>
    </location>
</feature>
<keyword evidence="2" id="KW-0808">Transferase</keyword>
<evidence type="ECO:0000313" key="3">
    <source>
        <dbReference type="Proteomes" id="UP000198741"/>
    </source>
</evidence>
<dbReference type="OrthoDB" id="7062303at2"/>
<dbReference type="InterPro" id="IPR041698">
    <property type="entry name" value="Methyltransf_25"/>
</dbReference>
<dbReference type="InterPro" id="IPR029063">
    <property type="entry name" value="SAM-dependent_MTases_sf"/>
</dbReference>
<dbReference type="PANTHER" id="PTHR42912">
    <property type="entry name" value="METHYLTRANSFERASE"/>
    <property type="match status" value="1"/>
</dbReference>
<organism evidence="2 3">
    <name type="scientific">Nakamurella panacisegetis</name>
    <dbReference type="NCBI Taxonomy" id="1090615"/>
    <lineage>
        <taxon>Bacteria</taxon>
        <taxon>Bacillati</taxon>
        <taxon>Actinomycetota</taxon>
        <taxon>Actinomycetes</taxon>
        <taxon>Nakamurellales</taxon>
        <taxon>Nakamurellaceae</taxon>
        <taxon>Nakamurella</taxon>
    </lineage>
</organism>
<protein>
    <submittedName>
        <fullName evidence="2">Methyltransferase domain-containing protein</fullName>
    </submittedName>
</protein>
<dbReference type="AlphaFoldDB" id="A0A1H0IC05"/>
<dbReference type="Gene3D" id="3.40.50.150">
    <property type="entry name" value="Vaccinia Virus protein VP39"/>
    <property type="match status" value="1"/>
</dbReference>
<dbReference type="EMBL" id="LT629710">
    <property type="protein sequence ID" value="SDO28938.1"/>
    <property type="molecule type" value="Genomic_DNA"/>
</dbReference>